<feature type="compositionally biased region" description="Low complexity" evidence="1">
    <location>
        <begin position="19"/>
        <end position="37"/>
    </location>
</feature>
<organism evidence="3 4">
    <name type="scientific">Cichlidogyrus casuarinus</name>
    <dbReference type="NCBI Taxonomy" id="1844966"/>
    <lineage>
        <taxon>Eukaryota</taxon>
        <taxon>Metazoa</taxon>
        <taxon>Spiralia</taxon>
        <taxon>Lophotrochozoa</taxon>
        <taxon>Platyhelminthes</taxon>
        <taxon>Monogenea</taxon>
        <taxon>Monopisthocotylea</taxon>
        <taxon>Dactylogyridea</taxon>
        <taxon>Ancyrocephalidae</taxon>
        <taxon>Cichlidogyrus</taxon>
    </lineage>
</organism>
<feature type="region of interest" description="Disordered" evidence="1">
    <location>
        <begin position="1"/>
        <end position="43"/>
    </location>
</feature>
<dbReference type="Pfam" id="PF23055">
    <property type="entry name" value="DUF7041"/>
    <property type="match status" value="1"/>
</dbReference>
<evidence type="ECO:0000313" key="4">
    <source>
        <dbReference type="Proteomes" id="UP001626550"/>
    </source>
</evidence>
<sequence length="254" mass="28719">MSGDKKTHPKKENRPLFTVPSVSSVPSISSVPSVSSVPPEPMDVRAETMTRIEEEMMAMPSTSRYVPANLRNPFTPNIVPPVSQTNSLVPPIRPIEEPSHQIATRTQMSVPQFRGVHPSIFFIRLEHFFEISRITDGPTRFGTLLNALSDEQLLQVNPGREAALLSKNPYEAFRTYILEYYQESNAECADSLAQFQWNEREAYRPQVQRMRALADNVPPDYALRERALLQKVSEAAARRLDTFVNDPYCIAATI</sequence>
<keyword evidence="4" id="KW-1185">Reference proteome</keyword>
<accession>A0ABD2PUT7</accession>
<evidence type="ECO:0000259" key="2">
    <source>
        <dbReference type="Pfam" id="PF23055"/>
    </source>
</evidence>
<dbReference type="InterPro" id="IPR055469">
    <property type="entry name" value="DUF7041"/>
</dbReference>
<evidence type="ECO:0000256" key="1">
    <source>
        <dbReference type="SAM" id="MobiDB-lite"/>
    </source>
</evidence>
<gene>
    <name evidence="3" type="ORF">Ciccas_010609</name>
</gene>
<reference evidence="3 4" key="1">
    <citation type="submission" date="2024-11" db="EMBL/GenBank/DDBJ databases">
        <title>Adaptive evolution of stress response genes in parasites aligns with host niche diversity.</title>
        <authorList>
            <person name="Hahn C."/>
            <person name="Resl P."/>
        </authorList>
    </citation>
    <scope>NUCLEOTIDE SEQUENCE [LARGE SCALE GENOMIC DNA]</scope>
    <source>
        <strain evidence="3">EGGRZ-B1_66</strain>
        <tissue evidence="3">Body</tissue>
    </source>
</reference>
<dbReference type="AlphaFoldDB" id="A0ABD2PUT7"/>
<dbReference type="Proteomes" id="UP001626550">
    <property type="component" value="Unassembled WGS sequence"/>
</dbReference>
<protein>
    <recommendedName>
        <fullName evidence="2">DUF7041 domain-containing protein</fullName>
    </recommendedName>
</protein>
<comment type="caution">
    <text evidence="3">The sequence shown here is derived from an EMBL/GenBank/DDBJ whole genome shotgun (WGS) entry which is preliminary data.</text>
</comment>
<name>A0ABD2PUT7_9PLAT</name>
<proteinExistence type="predicted"/>
<feature type="compositionally biased region" description="Basic and acidic residues" evidence="1">
    <location>
        <begin position="1"/>
        <end position="14"/>
    </location>
</feature>
<feature type="domain" description="DUF7041" evidence="2">
    <location>
        <begin position="110"/>
        <end position="189"/>
    </location>
</feature>
<dbReference type="EMBL" id="JBJKFK010002634">
    <property type="protein sequence ID" value="KAL3310818.1"/>
    <property type="molecule type" value="Genomic_DNA"/>
</dbReference>
<evidence type="ECO:0000313" key="3">
    <source>
        <dbReference type="EMBL" id="KAL3310818.1"/>
    </source>
</evidence>